<feature type="domain" description="Putative DNA-binding" evidence="1">
    <location>
        <begin position="9"/>
        <end position="99"/>
    </location>
</feature>
<dbReference type="RefSeq" id="WP_186863994.1">
    <property type="nucleotide sequence ID" value="NZ_JACOGC010000007.1"/>
</dbReference>
<dbReference type="GO" id="GO:0003677">
    <property type="term" value="F:DNA binding"/>
    <property type="evidence" value="ECO:0007669"/>
    <property type="project" value="UniProtKB-KW"/>
</dbReference>
<comment type="caution">
    <text evidence="2">The sequence shown here is derived from an EMBL/GenBank/DDBJ whole genome shotgun (WGS) entry which is preliminary data.</text>
</comment>
<keyword evidence="2" id="KW-0238">DNA-binding</keyword>
<dbReference type="Gene3D" id="1.10.150.690">
    <property type="entry name" value="DUF2063"/>
    <property type="match status" value="1"/>
</dbReference>
<dbReference type="EMBL" id="JACOGC010000007">
    <property type="protein sequence ID" value="MBC3886448.1"/>
    <property type="molecule type" value="Genomic_DNA"/>
</dbReference>
<accession>A0ABR6YRD3</accession>
<proteinExistence type="predicted"/>
<protein>
    <submittedName>
        <fullName evidence="2">DNA-binding domain-containing protein</fullName>
    </submittedName>
</protein>
<dbReference type="InterPro" id="IPR018640">
    <property type="entry name" value="DUF2063"/>
</dbReference>
<gene>
    <name evidence="2" type="ORF">H8K27_15070</name>
</gene>
<dbReference type="InterPro" id="IPR044922">
    <property type="entry name" value="DUF2063_N_sf"/>
</dbReference>
<dbReference type="Proteomes" id="UP000613113">
    <property type="component" value="Unassembled WGS sequence"/>
</dbReference>
<evidence type="ECO:0000313" key="3">
    <source>
        <dbReference type="Proteomes" id="UP000613113"/>
    </source>
</evidence>
<evidence type="ECO:0000313" key="2">
    <source>
        <dbReference type="EMBL" id="MBC3886448.1"/>
    </source>
</evidence>
<reference evidence="2 3" key="1">
    <citation type="submission" date="2020-08" db="EMBL/GenBank/DDBJ databases">
        <title>Novel species isolated from subtropical streams in China.</title>
        <authorList>
            <person name="Lu H."/>
        </authorList>
    </citation>
    <scope>NUCLEOTIDE SEQUENCE [LARGE SCALE GENOMIC DNA]</scope>
    <source>
        <strain evidence="2 3">FT31W</strain>
    </source>
</reference>
<evidence type="ECO:0000259" key="1">
    <source>
        <dbReference type="Pfam" id="PF09836"/>
    </source>
</evidence>
<organism evidence="2 3">
    <name type="scientific">Undibacterium griseum</name>
    <dbReference type="NCBI Taxonomy" id="2762295"/>
    <lineage>
        <taxon>Bacteria</taxon>
        <taxon>Pseudomonadati</taxon>
        <taxon>Pseudomonadota</taxon>
        <taxon>Betaproteobacteria</taxon>
        <taxon>Burkholderiales</taxon>
        <taxon>Oxalobacteraceae</taxon>
        <taxon>Undibacterium</taxon>
    </lineage>
</organism>
<dbReference type="Pfam" id="PF09836">
    <property type="entry name" value="DUF2063"/>
    <property type="match status" value="1"/>
</dbReference>
<name>A0ABR6YRD3_9BURK</name>
<keyword evidence="3" id="KW-1185">Reference proteome</keyword>
<sequence>MPYPDLADLQRCFAAQLLQKTLSADFSAMLRNPESVQRFSYYRGNQLANWSAALRNAYPVLLQLVGDDFFEQMAYHYGLNTPSETSDLNRFGDRLPDFLRQSDFVKDYPYFPDVAGLEWAIHRAYYAADASLLELDILLATVRQGKDFLAVRLIPHPAAALYQADFASIPIWRAHQKPVADLSHIEINMPCAGIVTRQDWQASVTELDQFQYRALHYLFDGQCIGDVLDYALSQNHKLDIQEQLLYWLSLRCFSDFA</sequence>